<sequence>MDYACMAFNQINEPGSYTWSTMIRGFSCSSNPLESLKFYSAMRAHGLIANSYTLCFALKVCARVSAISEAQELHTETIKAGLGWDVNVINTSFIKLW</sequence>
<accession>U5D6H1</accession>
<dbReference type="PANTHER" id="PTHR47926:SF347">
    <property type="entry name" value="PENTATRICOPEPTIDE REPEAT-CONTAINING PROTEIN"/>
    <property type="match status" value="1"/>
</dbReference>
<dbReference type="EMBL" id="KI392311">
    <property type="protein sequence ID" value="ERN17850.1"/>
    <property type="molecule type" value="Genomic_DNA"/>
</dbReference>
<dbReference type="GO" id="GO:0009451">
    <property type="term" value="P:RNA modification"/>
    <property type="evidence" value="ECO:0007669"/>
    <property type="project" value="InterPro"/>
</dbReference>
<feature type="repeat" description="PPR" evidence="2">
    <location>
        <begin position="15"/>
        <end position="49"/>
    </location>
</feature>
<reference evidence="4" key="1">
    <citation type="journal article" date="2013" name="Science">
        <title>The Amborella genome and the evolution of flowering plants.</title>
        <authorList>
            <consortium name="Amborella Genome Project"/>
        </authorList>
    </citation>
    <scope>NUCLEOTIDE SEQUENCE [LARGE SCALE GENOMIC DNA]</scope>
</reference>
<gene>
    <name evidence="3" type="ORF">AMTR_s00047p00202680</name>
</gene>
<dbReference type="NCBIfam" id="TIGR00756">
    <property type="entry name" value="PPR"/>
    <property type="match status" value="1"/>
</dbReference>
<evidence type="ECO:0000313" key="3">
    <source>
        <dbReference type="EMBL" id="ERN17850.1"/>
    </source>
</evidence>
<organism evidence="3 4">
    <name type="scientific">Amborella trichopoda</name>
    <dbReference type="NCBI Taxonomy" id="13333"/>
    <lineage>
        <taxon>Eukaryota</taxon>
        <taxon>Viridiplantae</taxon>
        <taxon>Streptophyta</taxon>
        <taxon>Embryophyta</taxon>
        <taxon>Tracheophyta</taxon>
        <taxon>Spermatophyta</taxon>
        <taxon>Magnoliopsida</taxon>
        <taxon>Amborellales</taxon>
        <taxon>Amborellaceae</taxon>
        <taxon>Amborella</taxon>
    </lineage>
</organism>
<dbReference type="PANTHER" id="PTHR47926">
    <property type="entry name" value="PENTATRICOPEPTIDE REPEAT-CONTAINING PROTEIN"/>
    <property type="match status" value="1"/>
</dbReference>
<keyword evidence="4" id="KW-1185">Reference proteome</keyword>
<dbReference type="Pfam" id="PF01535">
    <property type="entry name" value="PPR"/>
    <property type="match status" value="1"/>
</dbReference>
<dbReference type="GO" id="GO:0003723">
    <property type="term" value="F:RNA binding"/>
    <property type="evidence" value="ECO:0007669"/>
    <property type="project" value="InterPro"/>
</dbReference>
<dbReference type="AlphaFoldDB" id="U5D6H1"/>
<name>U5D6H1_AMBTC</name>
<evidence type="ECO:0000313" key="4">
    <source>
        <dbReference type="Proteomes" id="UP000017836"/>
    </source>
</evidence>
<evidence type="ECO:0008006" key="5">
    <source>
        <dbReference type="Google" id="ProtNLM"/>
    </source>
</evidence>
<keyword evidence="1" id="KW-0677">Repeat</keyword>
<dbReference type="PROSITE" id="PS51375">
    <property type="entry name" value="PPR"/>
    <property type="match status" value="1"/>
</dbReference>
<dbReference type="Gramene" id="ERN17850">
    <property type="protein sequence ID" value="ERN17850"/>
    <property type="gene ID" value="AMTR_s00047p00202680"/>
</dbReference>
<dbReference type="InterPro" id="IPR011990">
    <property type="entry name" value="TPR-like_helical_dom_sf"/>
</dbReference>
<evidence type="ECO:0000256" key="1">
    <source>
        <dbReference type="ARBA" id="ARBA00022737"/>
    </source>
</evidence>
<dbReference type="Gene3D" id="1.25.40.10">
    <property type="entry name" value="Tetratricopeptide repeat domain"/>
    <property type="match status" value="1"/>
</dbReference>
<protein>
    <recommendedName>
        <fullName evidence="5">Pentatricopeptide repeat-containing protein</fullName>
    </recommendedName>
</protein>
<evidence type="ECO:0000256" key="2">
    <source>
        <dbReference type="PROSITE-ProRule" id="PRU00708"/>
    </source>
</evidence>
<dbReference type="eggNOG" id="KOG4197">
    <property type="taxonomic scope" value="Eukaryota"/>
</dbReference>
<dbReference type="HOGENOM" id="CLU_2349546_0_0_1"/>
<proteinExistence type="predicted"/>
<dbReference type="Proteomes" id="UP000017836">
    <property type="component" value="Unassembled WGS sequence"/>
</dbReference>
<dbReference type="InterPro" id="IPR046960">
    <property type="entry name" value="PPR_At4g14850-like_plant"/>
</dbReference>
<dbReference type="InterPro" id="IPR002885">
    <property type="entry name" value="PPR_rpt"/>
</dbReference>